<gene>
    <name evidence="1" type="ORF">D1631_00150</name>
</gene>
<dbReference type="EMBL" id="QWIU01000001">
    <property type="protein sequence ID" value="RNA63957.1"/>
    <property type="molecule type" value="Genomic_DNA"/>
</dbReference>
<dbReference type="OrthoDB" id="1255441at2"/>
<reference evidence="1 2" key="1">
    <citation type="submission" date="2018-08" db="EMBL/GenBank/DDBJ databases">
        <title>Chryseobacterium nematophagum: a novel matrix digesting pathogen of nematodes.</title>
        <authorList>
            <person name="Page A."/>
            <person name="Roberts M."/>
            <person name="Felix M.-A."/>
            <person name="Weir W."/>
        </authorList>
    </citation>
    <scope>NUCLEOTIDE SEQUENCE [LARGE SCALE GENOMIC DNA]</scope>
    <source>
        <strain evidence="1 2">JUb129</strain>
    </source>
</reference>
<dbReference type="Proteomes" id="UP000278775">
    <property type="component" value="Unassembled WGS sequence"/>
</dbReference>
<sequence length="156" mass="18111">MKMDTSRLQEYSFEDYKVITNFKTFEEAQAYASESNGELVEVGFTDQADNPLRDNSEHLIEKKIPFSVELPPEYTVIYSSNEAFQEWAEKVLEALKEKENDIAPEDWLSDQNIAPSDRIIILKNGELNTVTTRERIKYLMRGKVYEIAVKIVTNTY</sequence>
<evidence type="ECO:0000313" key="2">
    <source>
        <dbReference type="Proteomes" id="UP000278775"/>
    </source>
</evidence>
<comment type="caution">
    <text evidence="1">The sequence shown here is derived from an EMBL/GenBank/DDBJ whole genome shotgun (WGS) entry which is preliminary data.</text>
</comment>
<name>A0A3M7TLX1_9FLAO</name>
<accession>A0A3M7TLX1</accession>
<dbReference type="AlphaFoldDB" id="A0A3M7TLX1"/>
<evidence type="ECO:0000313" key="1">
    <source>
        <dbReference type="EMBL" id="RNA63957.1"/>
    </source>
</evidence>
<protein>
    <submittedName>
        <fullName evidence="1">Uncharacterized protein</fullName>
    </submittedName>
</protein>
<organism evidence="1 2">
    <name type="scientific">Chryseobacterium nematophagum</name>
    <dbReference type="NCBI Taxonomy" id="2305228"/>
    <lineage>
        <taxon>Bacteria</taxon>
        <taxon>Pseudomonadati</taxon>
        <taxon>Bacteroidota</taxon>
        <taxon>Flavobacteriia</taxon>
        <taxon>Flavobacteriales</taxon>
        <taxon>Weeksellaceae</taxon>
        <taxon>Chryseobacterium group</taxon>
        <taxon>Chryseobacterium</taxon>
    </lineage>
</organism>
<proteinExistence type="predicted"/>
<dbReference type="RefSeq" id="WP_122634728.1">
    <property type="nucleotide sequence ID" value="NZ_QWIU01000001.1"/>
</dbReference>